<keyword evidence="4" id="KW-1185">Reference proteome</keyword>
<dbReference type="NCBIfam" id="TIGR00756">
    <property type="entry name" value="PPR"/>
    <property type="match status" value="2"/>
</dbReference>
<dbReference type="GO" id="GO:0003729">
    <property type="term" value="F:mRNA binding"/>
    <property type="evidence" value="ECO:0007669"/>
    <property type="project" value="TreeGrafter"/>
</dbReference>
<evidence type="ECO:0000256" key="2">
    <source>
        <dbReference type="ARBA" id="ARBA00022737"/>
    </source>
</evidence>
<feature type="repeat" description="PPR" evidence="3">
    <location>
        <begin position="323"/>
        <end position="357"/>
    </location>
</feature>
<accession>A0AB40CTB9</accession>
<dbReference type="PROSITE" id="PS51375">
    <property type="entry name" value="PPR"/>
    <property type="match status" value="2"/>
</dbReference>
<dbReference type="Proteomes" id="UP001515500">
    <property type="component" value="Chromosome 16"/>
</dbReference>
<dbReference type="RefSeq" id="XP_039142378.1">
    <property type="nucleotide sequence ID" value="XM_039286444.1"/>
</dbReference>
<dbReference type="Gene3D" id="1.25.40.10">
    <property type="entry name" value="Tetratricopeptide repeat domain"/>
    <property type="match status" value="3"/>
</dbReference>
<proteinExistence type="inferred from homology"/>
<sequence length="434" mass="48658">MAMAMAMAMSEDGRVGVIWDILSRAPSADVDSALSRCGIIPTTDLVDSILALSYSSPAGAIKFFRWSGLSLNHTPCSWNLMVDILGRNCLFEPMWDAIRSMKHHSALSLSTFVSAFSAYCSASRFKEAVMSFDVMDRYGVPQDSLAVNSLISALFQNPDPLSSQTAADFFDRIKSRVPPDPDTFDILLQGWERTSNVSRAKNTFGEMVIRVGWEAATMSSFEAFLMTLIRGEQPDEAIKFLQVMKNNNRLPGINFFASALNVFIDHNDSVHALALWEIMVFQGGLVPNRVMCNTIISQLCKSDMIQDAYNVLDGMTLNGVFPDSLPYNTIFKCLIQNKRVHDAGSFFNEMRKNEQLPSPSNCASAIRMFFSEYDPIMAMEVWDYMLKEHVSPTDDAANELLIGLKDLGRLSEVRYHRNSCLTRGLSYMHPQWTN</sequence>
<dbReference type="AlphaFoldDB" id="A0AB40CTB9"/>
<gene>
    <name evidence="5" type="primary">LOC120279514</name>
</gene>
<keyword evidence="2" id="KW-0677">Repeat</keyword>
<evidence type="ECO:0000256" key="3">
    <source>
        <dbReference type="PROSITE-ProRule" id="PRU00708"/>
    </source>
</evidence>
<reference evidence="5" key="1">
    <citation type="submission" date="2025-08" db="UniProtKB">
        <authorList>
            <consortium name="RefSeq"/>
        </authorList>
    </citation>
    <scope>IDENTIFICATION</scope>
</reference>
<evidence type="ECO:0000313" key="4">
    <source>
        <dbReference type="Proteomes" id="UP001515500"/>
    </source>
</evidence>
<name>A0AB40CTB9_DIOCR</name>
<dbReference type="InterPro" id="IPR002885">
    <property type="entry name" value="PPR_rpt"/>
</dbReference>
<feature type="repeat" description="PPR" evidence="3">
    <location>
        <begin position="288"/>
        <end position="322"/>
    </location>
</feature>
<protein>
    <submittedName>
        <fullName evidence="5">Pentatricopeptide repeat-containing protein At3g62470, mitochondrial-like</fullName>
    </submittedName>
</protein>
<dbReference type="Pfam" id="PF01535">
    <property type="entry name" value="PPR"/>
    <property type="match status" value="1"/>
</dbReference>
<organism evidence="4 5">
    <name type="scientific">Dioscorea cayennensis subsp. rotundata</name>
    <name type="common">White Guinea yam</name>
    <name type="synonym">Dioscorea rotundata</name>
    <dbReference type="NCBI Taxonomy" id="55577"/>
    <lineage>
        <taxon>Eukaryota</taxon>
        <taxon>Viridiplantae</taxon>
        <taxon>Streptophyta</taxon>
        <taxon>Embryophyta</taxon>
        <taxon>Tracheophyta</taxon>
        <taxon>Spermatophyta</taxon>
        <taxon>Magnoliopsida</taxon>
        <taxon>Liliopsida</taxon>
        <taxon>Dioscoreales</taxon>
        <taxon>Dioscoreaceae</taxon>
        <taxon>Dioscorea</taxon>
    </lineage>
</organism>
<comment type="similarity">
    <text evidence="1">Belongs to the PPR family. P subfamily.</text>
</comment>
<evidence type="ECO:0000256" key="1">
    <source>
        <dbReference type="ARBA" id="ARBA00007626"/>
    </source>
</evidence>
<evidence type="ECO:0000313" key="5">
    <source>
        <dbReference type="RefSeq" id="XP_039142378.1"/>
    </source>
</evidence>
<dbReference type="Pfam" id="PF13041">
    <property type="entry name" value="PPR_2"/>
    <property type="match status" value="1"/>
</dbReference>
<dbReference type="PANTHER" id="PTHR47938:SF35">
    <property type="entry name" value="PENTATRICOPEPTIDE REPEAT-CONTAINING PROTEIN 4, MITOCHONDRIAL-RELATED"/>
    <property type="match status" value="1"/>
</dbReference>
<dbReference type="PANTHER" id="PTHR47938">
    <property type="entry name" value="RESPIRATORY COMPLEX I CHAPERONE (CIA84), PUTATIVE (AFU_ORTHOLOGUE AFUA_2G06020)-RELATED"/>
    <property type="match status" value="1"/>
</dbReference>
<dbReference type="InterPro" id="IPR011990">
    <property type="entry name" value="TPR-like_helical_dom_sf"/>
</dbReference>
<dbReference type="GeneID" id="120279514"/>